<name>A0A8H7K8Y4_BIOOC</name>
<feature type="signal peptide" evidence="2">
    <location>
        <begin position="1"/>
        <end position="21"/>
    </location>
</feature>
<dbReference type="EMBL" id="JADCTT010000009">
    <property type="protein sequence ID" value="KAF9747925.1"/>
    <property type="molecule type" value="Genomic_DNA"/>
</dbReference>
<reference evidence="3" key="1">
    <citation type="submission" date="2020-10" db="EMBL/GenBank/DDBJ databases">
        <title>High-Quality Genome Resource of Clonostachys rosea strain S41 by Oxford Nanopore Long-Read Sequencing.</title>
        <authorList>
            <person name="Wang H."/>
        </authorList>
    </citation>
    <scope>NUCLEOTIDE SEQUENCE</scope>
    <source>
        <strain evidence="3">S41</strain>
    </source>
</reference>
<evidence type="ECO:0000256" key="2">
    <source>
        <dbReference type="SAM" id="SignalP"/>
    </source>
</evidence>
<dbReference type="Proteomes" id="UP000616885">
    <property type="component" value="Unassembled WGS sequence"/>
</dbReference>
<sequence>MYHVGCFVSFVLCCDVMVVLEAGSATMDDNYQEAVSKPGKMFEIIQQKLFIGCDPNGFSNGQKFPPFCWAPFGNWVSHRILRREDLHHMQPCHATPPESQKSSNQDLAFGASLETPPA</sequence>
<evidence type="ECO:0000313" key="4">
    <source>
        <dbReference type="Proteomes" id="UP000616885"/>
    </source>
</evidence>
<evidence type="ECO:0000313" key="3">
    <source>
        <dbReference type="EMBL" id="KAF9747925.1"/>
    </source>
</evidence>
<accession>A0A8H7K8Y4</accession>
<feature type="chain" id="PRO_5033987581" evidence="2">
    <location>
        <begin position="22"/>
        <end position="118"/>
    </location>
</feature>
<evidence type="ECO:0000256" key="1">
    <source>
        <dbReference type="SAM" id="MobiDB-lite"/>
    </source>
</evidence>
<organism evidence="3 4">
    <name type="scientific">Bionectria ochroleuca</name>
    <name type="common">Gliocladium roseum</name>
    <dbReference type="NCBI Taxonomy" id="29856"/>
    <lineage>
        <taxon>Eukaryota</taxon>
        <taxon>Fungi</taxon>
        <taxon>Dikarya</taxon>
        <taxon>Ascomycota</taxon>
        <taxon>Pezizomycotina</taxon>
        <taxon>Sordariomycetes</taxon>
        <taxon>Hypocreomycetidae</taxon>
        <taxon>Hypocreales</taxon>
        <taxon>Bionectriaceae</taxon>
        <taxon>Clonostachys</taxon>
    </lineage>
</organism>
<dbReference type="AlphaFoldDB" id="A0A8H7K8Y4"/>
<comment type="caution">
    <text evidence="3">The sequence shown here is derived from an EMBL/GenBank/DDBJ whole genome shotgun (WGS) entry which is preliminary data.</text>
</comment>
<gene>
    <name evidence="3" type="ORF">IM811_017430</name>
</gene>
<feature type="region of interest" description="Disordered" evidence="1">
    <location>
        <begin position="90"/>
        <end position="118"/>
    </location>
</feature>
<feature type="compositionally biased region" description="Polar residues" evidence="1">
    <location>
        <begin position="97"/>
        <end position="106"/>
    </location>
</feature>
<protein>
    <submittedName>
        <fullName evidence="3">Uncharacterized protein</fullName>
    </submittedName>
</protein>
<proteinExistence type="predicted"/>
<keyword evidence="2" id="KW-0732">Signal</keyword>